<proteinExistence type="predicted"/>
<comment type="caution">
    <text evidence="1">The sequence shown here is derived from an EMBL/GenBank/DDBJ whole genome shotgun (WGS) entry which is preliminary data.</text>
</comment>
<protein>
    <submittedName>
        <fullName evidence="1">Uncharacterized protein</fullName>
    </submittedName>
</protein>
<name>A0ABT8KSU9_9BACT</name>
<gene>
    <name evidence="1" type="ORF">QQ008_20690</name>
</gene>
<evidence type="ECO:0000313" key="1">
    <source>
        <dbReference type="EMBL" id="MDN5203821.1"/>
    </source>
</evidence>
<evidence type="ECO:0000313" key="2">
    <source>
        <dbReference type="Proteomes" id="UP001172082"/>
    </source>
</evidence>
<dbReference type="Proteomes" id="UP001172082">
    <property type="component" value="Unassembled WGS sequence"/>
</dbReference>
<dbReference type="RefSeq" id="WP_346753844.1">
    <property type="nucleotide sequence ID" value="NZ_JAUJEA010000008.1"/>
</dbReference>
<reference evidence="1" key="1">
    <citation type="submission" date="2023-06" db="EMBL/GenBank/DDBJ databases">
        <title>Genomic of Parafulvivirga corallium.</title>
        <authorList>
            <person name="Wang G."/>
        </authorList>
    </citation>
    <scope>NUCLEOTIDE SEQUENCE</scope>
    <source>
        <strain evidence="1">BMA10</strain>
    </source>
</reference>
<keyword evidence="2" id="KW-1185">Reference proteome</keyword>
<sequence length="383" mass="42390">MRFEDLDNIIRAKVNGLEGVPPNVEWRKEPAWDKIDARLQSESQGSKILGLVPLSKLSHFWQYSVAASVAIVIASSVWLGSSYFNDVDQLQKEDGHSASGQGYTDLKQDKNKIYENNLSSSNGPVDMEKILQDAISKDIETPQDRELLAQLAASGYAVNSIGYGHSQSSFTNVFHYSKAVPFNIEVHDQIDIVNYLTPHTIGKYSSPEYIRSFEVPTLPEMLPVSNETPNASLAFIINGGTGFVKDNFAPQLEAGVLLKLKNKLNQYNHTLSLKANTQYFKHQASENENSNNLNTFIVAEYGHNIAKKKDKPFWLGLGIGYMAQSSGDYFDKGTMMLDMILGGNDSSKIKITPQVYLTDNLTRVVPGIKVGLGLGKFEKGISI</sequence>
<organism evidence="1 2">
    <name type="scientific">Splendidivirga corallicola</name>
    <dbReference type="NCBI Taxonomy" id="3051826"/>
    <lineage>
        <taxon>Bacteria</taxon>
        <taxon>Pseudomonadati</taxon>
        <taxon>Bacteroidota</taxon>
        <taxon>Cytophagia</taxon>
        <taxon>Cytophagales</taxon>
        <taxon>Splendidivirgaceae</taxon>
        <taxon>Splendidivirga</taxon>
    </lineage>
</organism>
<dbReference type="EMBL" id="JAUJEA010000008">
    <property type="protein sequence ID" value="MDN5203821.1"/>
    <property type="molecule type" value="Genomic_DNA"/>
</dbReference>
<accession>A0ABT8KSU9</accession>